<dbReference type="Gene3D" id="2.60.40.4370">
    <property type="match status" value="1"/>
</dbReference>
<dbReference type="PANTHER" id="PTHR21860:SF2">
    <property type="entry name" value="GENERAL TRANSCRIPTION FACTOR 3C POLYPEPTIDE 6"/>
    <property type="match status" value="1"/>
</dbReference>
<dbReference type="InterPro" id="IPR042771">
    <property type="entry name" value="GTF3C6-like"/>
</dbReference>
<accession>A0A6J0B8J7</accession>
<feature type="compositionally biased region" description="Basic residues" evidence="1">
    <location>
        <begin position="277"/>
        <end position="308"/>
    </location>
</feature>
<dbReference type="OrthoDB" id="1877767at2759"/>
<dbReference type="RefSeq" id="XP_015510496.1">
    <property type="nucleotide sequence ID" value="XM_015655010.2"/>
</dbReference>
<feature type="region of interest" description="Disordered" evidence="1">
    <location>
        <begin position="176"/>
        <end position="217"/>
    </location>
</feature>
<name>A0A6J0B8J7_NEOLC</name>
<feature type="compositionally biased region" description="Polar residues" evidence="1">
    <location>
        <begin position="199"/>
        <end position="213"/>
    </location>
</feature>
<keyword evidence="3" id="KW-1185">Reference proteome</keyword>
<dbReference type="Proteomes" id="UP000829291">
    <property type="component" value="Chromosome 3"/>
</dbReference>
<dbReference type="GeneID" id="107217474"/>
<gene>
    <name evidence="4" type="primary">LOC107217474</name>
</gene>
<dbReference type="Pfam" id="PF10419">
    <property type="entry name" value="TFIIIC_sub6"/>
    <property type="match status" value="1"/>
</dbReference>
<evidence type="ECO:0000313" key="3">
    <source>
        <dbReference type="Proteomes" id="UP000829291"/>
    </source>
</evidence>
<evidence type="ECO:0000259" key="2">
    <source>
        <dbReference type="Pfam" id="PF10419"/>
    </source>
</evidence>
<evidence type="ECO:0000313" key="4">
    <source>
        <dbReference type="RefSeq" id="XP_015510496.1"/>
    </source>
</evidence>
<dbReference type="InParanoid" id="A0A6J0B8J7"/>
<feature type="compositionally biased region" description="Basic and acidic residues" evidence="1">
    <location>
        <begin position="341"/>
        <end position="353"/>
    </location>
</feature>
<dbReference type="AlphaFoldDB" id="A0A6J0B8J7"/>
<sequence length="416" mass="47111">MSDDESCLSEDESEVLVYVECEGYVDGSIFKNDKLQLDIIGIDSDHPIMQINGKFYEGTYHDAAGTYMFFERDEAPVVDDPAFETPATLKYFAKTRKLLKMERVFTMQRTEVLGDSDHLHYLPNISTIKEAGVPPKYQDDALQFWERMRDDRMEALKIYLEKQEIRDEKRLKGIELDSESDDDNPFAMYKSKSMKGANSAPSQSKPQHTTSNFAADISESEDIDISNILNKVMKLDSSVDAAEESWKTKPGEKLTVIDPGPSTSKQTHLDMPLLASMKKRKSSSKVMSKSKSKVVFKKPNRRAPKSKKSQTTIHSSDETSKVSSLVVESDFDEIQVPVKLEVPDKEDNSDEKTLGAADEASMSRKSVSSMSKRLEKQAKREAKMKEISRRLKAHKDEFLKSQHHVNARQDSGSKTH</sequence>
<feature type="domain" description="Transcription factor TFIIIC triple barrel" evidence="2">
    <location>
        <begin position="12"/>
        <end position="105"/>
    </location>
</feature>
<proteinExistence type="predicted"/>
<dbReference type="KEGG" id="nlo:107217474"/>
<feature type="region of interest" description="Disordered" evidence="1">
    <location>
        <begin position="243"/>
        <end position="416"/>
    </location>
</feature>
<dbReference type="GO" id="GO:0006383">
    <property type="term" value="P:transcription by RNA polymerase III"/>
    <property type="evidence" value="ECO:0007669"/>
    <property type="project" value="InterPro"/>
</dbReference>
<dbReference type="GO" id="GO:0000127">
    <property type="term" value="C:transcription factor TFIIIC complex"/>
    <property type="evidence" value="ECO:0007669"/>
    <property type="project" value="TreeGrafter"/>
</dbReference>
<dbReference type="InterPro" id="IPR019481">
    <property type="entry name" value="TFIIIC_triple_barrel"/>
</dbReference>
<evidence type="ECO:0000256" key="1">
    <source>
        <dbReference type="SAM" id="MobiDB-lite"/>
    </source>
</evidence>
<organism evidence="4">
    <name type="scientific">Neodiprion lecontei</name>
    <name type="common">Redheaded pine sawfly</name>
    <dbReference type="NCBI Taxonomy" id="441921"/>
    <lineage>
        <taxon>Eukaryota</taxon>
        <taxon>Metazoa</taxon>
        <taxon>Ecdysozoa</taxon>
        <taxon>Arthropoda</taxon>
        <taxon>Hexapoda</taxon>
        <taxon>Insecta</taxon>
        <taxon>Pterygota</taxon>
        <taxon>Neoptera</taxon>
        <taxon>Endopterygota</taxon>
        <taxon>Hymenoptera</taxon>
        <taxon>Tenthredinoidea</taxon>
        <taxon>Diprionidae</taxon>
        <taxon>Diprioninae</taxon>
        <taxon>Neodiprion</taxon>
    </lineage>
</organism>
<reference evidence="4" key="1">
    <citation type="submission" date="2025-08" db="UniProtKB">
        <authorList>
            <consortium name="RefSeq"/>
        </authorList>
    </citation>
    <scope>IDENTIFICATION</scope>
    <source>
        <tissue evidence="4">Thorax and Abdomen</tissue>
    </source>
</reference>
<protein>
    <submittedName>
        <fullName evidence="4">Uncharacterized protein LOC107217474</fullName>
    </submittedName>
</protein>
<dbReference type="PANTHER" id="PTHR21860">
    <property type="entry name" value="TRANSCRIPTION INITIATION FACTOR IIIC TFIIIC , POLYPEPTIDE 6-RELATED"/>
    <property type="match status" value="1"/>
</dbReference>
<feature type="compositionally biased region" description="Basic and acidic residues" evidence="1">
    <location>
        <begin position="372"/>
        <end position="400"/>
    </location>
</feature>